<protein>
    <submittedName>
        <fullName evidence="2">Energy-coupling factor transport system substrate-specific component</fullName>
    </submittedName>
</protein>
<dbReference type="InterPro" id="IPR009825">
    <property type="entry name" value="ECF_substrate-spec-like"/>
</dbReference>
<keyword evidence="1" id="KW-0812">Transmembrane</keyword>
<dbReference type="PIRSF" id="PIRSF037395">
    <property type="entry name" value="UCP037395_ABCper"/>
    <property type="match status" value="1"/>
</dbReference>
<dbReference type="Gene3D" id="1.10.1760.20">
    <property type="match status" value="1"/>
</dbReference>
<organism evidence="2 3">
    <name type="scientific">Fonticella tunisiensis</name>
    <dbReference type="NCBI Taxonomy" id="1096341"/>
    <lineage>
        <taxon>Bacteria</taxon>
        <taxon>Bacillati</taxon>
        <taxon>Bacillota</taxon>
        <taxon>Clostridia</taxon>
        <taxon>Eubacteriales</taxon>
        <taxon>Clostridiaceae</taxon>
        <taxon>Fonticella</taxon>
    </lineage>
</organism>
<feature type="transmembrane region" description="Helical" evidence="1">
    <location>
        <begin position="60"/>
        <end position="78"/>
    </location>
</feature>
<proteinExistence type="predicted"/>
<feature type="transmembrane region" description="Helical" evidence="1">
    <location>
        <begin position="6"/>
        <end position="22"/>
    </location>
</feature>
<evidence type="ECO:0000256" key="1">
    <source>
        <dbReference type="SAM" id="Phobius"/>
    </source>
</evidence>
<dbReference type="AlphaFoldDB" id="A0A4R7KA65"/>
<dbReference type="Proteomes" id="UP000295325">
    <property type="component" value="Unassembled WGS sequence"/>
</dbReference>
<evidence type="ECO:0000313" key="2">
    <source>
        <dbReference type="EMBL" id="TDT50724.1"/>
    </source>
</evidence>
<feature type="transmembrane region" description="Helical" evidence="1">
    <location>
        <begin position="85"/>
        <end position="114"/>
    </location>
</feature>
<accession>A0A4R7KA65</accession>
<dbReference type="EMBL" id="SOAZ01000025">
    <property type="protein sequence ID" value="TDT50724.1"/>
    <property type="molecule type" value="Genomic_DNA"/>
</dbReference>
<gene>
    <name evidence="2" type="ORF">EDD71_12510</name>
</gene>
<reference evidence="2 3" key="1">
    <citation type="submission" date="2019-03" db="EMBL/GenBank/DDBJ databases">
        <title>Genomic Encyclopedia of Type Strains, Phase IV (KMG-IV): sequencing the most valuable type-strain genomes for metagenomic binning, comparative biology and taxonomic classification.</title>
        <authorList>
            <person name="Goeker M."/>
        </authorList>
    </citation>
    <scope>NUCLEOTIDE SEQUENCE [LARGE SCALE GENOMIC DNA]</scope>
    <source>
        <strain evidence="2 3">DSM 24455</strain>
    </source>
</reference>
<name>A0A4R7KA65_9CLOT</name>
<keyword evidence="1" id="KW-0472">Membrane</keyword>
<comment type="caution">
    <text evidence="2">The sequence shown here is derived from an EMBL/GenBank/DDBJ whole genome shotgun (WGS) entry which is preliminary data.</text>
</comment>
<keyword evidence="1" id="KW-1133">Transmembrane helix</keyword>
<dbReference type="OrthoDB" id="5198189at2"/>
<feature type="transmembrane region" description="Helical" evidence="1">
    <location>
        <begin position="120"/>
        <end position="138"/>
    </location>
</feature>
<keyword evidence="3" id="KW-1185">Reference proteome</keyword>
<dbReference type="RefSeq" id="WP_133628994.1">
    <property type="nucleotide sequence ID" value="NZ_SOAZ01000025.1"/>
</dbReference>
<dbReference type="Pfam" id="PF07155">
    <property type="entry name" value="ECF-ribofla_trS"/>
    <property type="match status" value="1"/>
</dbReference>
<feature type="transmembrane region" description="Helical" evidence="1">
    <location>
        <begin position="183"/>
        <end position="208"/>
    </location>
</feature>
<dbReference type="GO" id="GO:0016020">
    <property type="term" value="C:membrane"/>
    <property type="evidence" value="ECO:0007669"/>
    <property type="project" value="InterPro"/>
</dbReference>
<dbReference type="InterPro" id="IPR017196">
    <property type="entry name" value="ECF_substrate-spec_UCP037395"/>
</dbReference>
<sequence length="228" mass="25697">MRKLSIYLTTFFISILLFLTITGKIQEYIPLFVTIVVLAILILSYMYFEKSAMGTKEIAVIATLSAFAGVGRAIFAFAPGVQPTTFIVAISGFVFGPYEGFLVGSTAAFISNIFLGQGPWSPWQMFGWGIVGVISGIIGKARANISVEKFSVICFLYGFLFDWIMNLWHVLGYIRPLTLKSIISAYALGLTFDVLHAISNFLFSMIFFERLVRVLRRFKRRLEITYIR</sequence>
<evidence type="ECO:0000313" key="3">
    <source>
        <dbReference type="Proteomes" id="UP000295325"/>
    </source>
</evidence>
<feature type="transmembrane region" description="Helical" evidence="1">
    <location>
        <begin position="150"/>
        <end position="171"/>
    </location>
</feature>
<feature type="transmembrane region" description="Helical" evidence="1">
    <location>
        <begin position="29"/>
        <end position="48"/>
    </location>
</feature>